<keyword evidence="6 7" id="KW-0539">Nucleus</keyword>
<gene>
    <name evidence="11" type="ORF">GPECTOR_25g333</name>
</gene>
<evidence type="ECO:0000256" key="4">
    <source>
        <dbReference type="ARBA" id="ARBA00022771"/>
    </source>
</evidence>
<dbReference type="SUPFAM" id="SSF57783">
    <property type="entry name" value="Zinc beta-ribbon"/>
    <property type="match status" value="1"/>
</dbReference>
<dbReference type="GO" id="GO:0003899">
    <property type="term" value="F:DNA-directed RNA polymerase activity"/>
    <property type="evidence" value="ECO:0007669"/>
    <property type="project" value="InterPro"/>
</dbReference>
<dbReference type="GO" id="GO:0006363">
    <property type="term" value="P:termination of RNA polymerase I transcription"/>
    <property type="evidence" value="ECO:0007669"/>
    <property type="project" value="TreeGrafter"/>
</dbReference>
<dbReference type="AlphaFoldDB" id="A0A150GFY4"/>
<keyword evidence="2 7" id="KW-0240">DNA-directed RNA polymerase</keyword>
<comment type="function">
    <text evidence="7">DNA-dependent RNA polymerase catalyzes the transcription of DNA into RNA using the four ribonucleoside triphosphates as substrates.</text>
</comment>
<dbReference type="OrthoDB" id="10056816at2759"/>
<dbReference type="SMART" id="SM00440">
    <property type="entry name" value="ZnF_C2C2"/>
    <property type="match status" value="1"/>
</dbReference>
<protein>
    <recommendedName>
        <fullName evidence="7">DNA-directed RNA polymerase subunit</fullName>
    </recommendedName>
</protein>
<feature type="binding site" evidence="8">
    <location>
        <position position="116"/>
    </location>
    <ligand>
        <name>Zn(2+)</name>
        <dbReference type="ChEBI" id="CHEBI:29105"/>
        <label>2</label>
    </ligand>
</feature>
<evidence type="ECO:0000313" key="12">
    <source>
        <dbReference type="Proteomes" id="UP000075714"/>
    </source>
</evidence>
<keyword evidence="4 9" id="KW-0863">Zinc-finger</keyword>
<evidence type="ECO:0000256" key="6">
    <source>
        <dbReference type="ARBA" id="ARBA00023242"/>
    </source>
</evidence>
<proteinExistence type="inferred from homology"/>
<evidence type="ECO:0000259" key="10">
    <source>
        <dbReference type="PROSITE" id="PS51133"/>
    </source>
</evidence>
<dbReference type="InterPro" id="IPR034004">
    <property type="entry name" value="Zn_ribbon_RPA12_C"/>
</dbReference>
<dbReference type="STRING" id="33097.A0A150GFY4"/>
<name>A0A150GFY4_GONPE</name>
<comment type="subcellular location">
    <subcellularLocation>
        <location evidence="1">Nucleus</location>
        <location evidence="1">Nucleolus</location>
    </subcellularLocation>
</comment>
<evidence type="ECO:0000256" key="9">
    <source>
        <dbReference type="PROSITE-ProRule" id="PRU00472"/>
    </source>
</evidence>
<feature type="domain" description="TFIIS-type" evidence="10">
    <location>
        <begin position="81"/>
        <end position="121"/>
    </location>
</feature>
<dbReference type="Proteomes" id="UP000075714">
    <property type="component" value="Unassembled WGS sequence"/>
</dbReference>
<keyword evidence="12" id="KW-1185">Reference proteome</keyword>
<dbReference type="Pfam" id="PF01096">
    <property type="entry name" value="Zn_ribbon_TFIIS"/>
    <property type="match status" value="1"/>
</dbReference>
<keyword evidence="7" id="KW-0804">Transcription</keyword>
<dbReference type="CDD" id="cd10507">
    <property type="entry name" value="Zn-ribbon_RPA12"/>
    <property type="match status" value="1"/>
</dbReference>
<comment type="similarity">
    <text evidence="7">Belongs to the archaeal rpoM/eukaryotic RPA12/RPB9/RPC11 RNA polymerase family.</text>
</comment>
<evidence type="ECO:0000256" key="7">
    <source>
        <dbReference type="PIRNR" id="PIRNR005586"/>
    </source>
</evidence>
<feature type="binding site" evidence="8">
    <location>
        <position position="10"/>
    </location>
    <ligand>
        <name>Zn(2+)</name>
        <dbReference type="ChEBI" id="CHEBI:29105"/>
        <label>1</label>
    </ligand>
</feature>
<evidence type="ECO:0000256" key="1">
    <source>
        <dbReference type="ARBA" id="ARBA00004604"/>
    </source>
</evidence>
<feature type="binding site" evidence="8">
    <location>
        <position position="88"/>
    </location>
    <ligand>
        <name>Zn(2+)</name>
        <dbReference type="ChEBI" id="CHEBI:29105"/>
        <label>2</label>
    </ligand>
</feature>
<evidence type="ECO:0000256" key="2">
    <source>
        <dbReference type="ARBA" id="ARBA00022478"/>
    </source>
</evidence>
<feature type="binding site" evidence="8">
    <location>
        <position position="28"/>
    </location>
    <ligand>
        <name>Zn(2+)</name>
        <dbReference type="ChEBI" id="CHEBI:29105"/>
        <label>1</label>
    </ligand>
</feature>
<accession>A0A150GFY4</accession>
<dbReference type="PANTHER" id="PTHR11239:SF14">
    <property type="entry name" value="DNA-DIRECTED RNA POLYMERASE I SUBUNIT RPA12"/>
    <property type="match status" value="1"/>
</dbReference>
<dbReference type="Gene3D" id="2.20.25.10">
    <property type="match status" value="1"/>
</dbReference>
<feature type="binding site" evidence="8">
    <location>
        <position position="113"/>
    </location>
    <ligand>
        <name>Zn(2+)</name>
        <dbReference type="ChEBI" id="CHEBI:29105"/>
        <label>2</label>
    </ligand>
</feature>
<feature type="binding site" evidence="8">
    <location>
        <position position="85"/>
    </location>
    <ligand>
        <name>Zn(2+)</name>
        <dbReference type="ChEBI" id="CHEBI:29105"/>
        <label>2</label>
    </ligand>
</feature>
<organism evidence="11 12">
    <name type="scientific">Gonium pectorale</name>
    <name type="common">Green alga</name>
    <dbReference type="NCBI Taxonomy" id="33097"/>
    <lineage>
        <taxon>Eukaryota</taxon>
        <taxon>Viridiplantae</taxon>
        <taxon>Chlorophyta</taxon>
        <taxon>core chlorophytes</taxon>
        <taxon>Chlorophyceae</taxon>
        <taxon>CS clade</taxon>
        <taxon>Chlamydomonadales</taxon>
        <taxon>Volvocaceae</taxon>
        <taxon>Gonium</taxon>
    </lineage>
</organism>
<comment type="caution">
    <text evidence="11">The sequence shown here is derived from an EMBL/GenBank/DDBJ whole genome shotgun (WGS) entry which is preliminary data.</text>
</comment>
<dbReference type="GO" id="GO:0003676">
    <property type="term" value="F:nucleic acid binding"/>
    <property type="evidence" value="ECO:0007669"/>
    <property type="project" value="InterPro"/>
</dbReference>
<dbReference type="PROSITE" id="PS51133">
    <property type="entry name" value="ZF_TFIIS_2"/>
    <property type="match status" value="1"/>
</dbReference>
<evidence type="ECO:0000256" key="3">
    <source>
        <dbReference type="ARBA" id="ARBA00022723"/>
    </source>
</evidence>
<dbReference type="PANTHER" id="PTHR11239">
    <property type="entry name" value="DNA-DIRECTED RNA POLYMERASE"/>
    <property type="match status" value="1"/>
</dbReference>
<evidence type="ECO:0000313" key="11">
    <source>
        <dbReference type="EMBL" id="KXZ48749.1"/>
    </source>
</evidence>
<dbReference type="PIRSF" id="PIRSF005586">
    <property type="entry name" value="RNApol_RpoM"/>
    <property type="match status" value="1"/>
</dbReference>
<dbReference type="InterPro" id="IPR001222">
    <property type="entry name" value="Znf_TFIIS"/>
</dbReference>
<evidence type="ECO:0000256" key="8">
    <source>
        <dbReference type="PIRSR" id="PIRSR005586-1"/>
    </source>
</evidence>
<dbReference type="EMBL" id="LSYV01000026">
    <property type="protein sequence ID" value="KXZ48749.1"/>
    <property type="molecule type" value="Genomic_DNA"/>
</dbReference>
<dbReference type="InterPro" id="IPR012164">
    <property type="entry name" value="Rpa12/Rpb9/Rpc10/TFS"/>
</dbReference>
<reference evidence="12" key="1">
    <citation type="journal article" date="2016" name="Nat. Commun.">
        <title>The Gonium pectorale genome demonstrates co-option of cell cycle regulation during the evolution of multicellularity.</title>
        <authorList>
            <person name="Hanschen E.R."/>
            <person name="Marriage T.N."/>
            <person name="Ferris P.J."/>
            <person name="Hamaji T."/>
            <person name="Toyoda A."/>
            <person name="Fujiyama A."/>
            <person name="Neme R."/>
            <person name="Noguchi H."/>
            <person name="Minakuchi Y."/>
            <person name="Suzuki M."/>
            <person name="Kawai-Toyooka H."/>
            <person name="Smith D.R."/>
            <person name="Sparks H."/>
            <person name="Anderson J."/>
            <person name="Bakaric R."/>
            <person name="Luria V."/>
            <person name="Karger A."/>
            <person name="Kirschner M.W."/>
            <person name="Durand P.M."/>
            <person name="Michod R.E."/>
            <person name="Nozaki H."/>
            <person name="Olson B.J."/>
        </authorList>
    </citation>
    <scope>NUCLEOTIDE SEQUENCE [LARGE SCALE GENOMIC DNA]</scope>
    <source>
        <strain evidence="12">NIES-2863</strain>
    </source>
</reference>
<dbReference type="GO" id="GO:0008270">
    <property type="term" value="F:zinc ion binding"/>
    <property type="evidence" value="ECO:0007669"/>
    <property type="project" value="UniProtKB-KW"/>
</dbReference>
<sequence>MSSDKEWMFCPSSGYLLSLDPRRQVAACPVSGYERSLAELSSIKVTLRTDMEDYRRRYALEPLVRSVEEQELLKGRKRATVDEPCPKCNHRQLEYYTMQLRSADEGQTVFYECRNCGHKYSQNT</sequence>
<keyword evidence="5 8" id="KW-0862">Zinc</keyword>
<keyword evidence="3 8" id="KW-0479">Metal-binding</keyword>
<dbReference type="GO" id="GO:0005736">
    <property type="term" value="C:RNA polymerase I complex"/>
    <property type="evidence" value="ECO:0007669"/>
    <property type="project" value="TreeGrafter"/>
</dbReference>
<evidence type="ECO:0000256" key="5">
    <source>
        <dbReference type="ARBA" id="ARBA00022833"/>
    </source>
</evidence>